<protein>
    <recommendedName>
        <fullName evidence="3">Mammalian ependymin-related protein 1</fullName>
    </recommendedName>
</protein>
<proteinExistence type="inferred from homology"/>
<dbReference type="InterPro" id="IPR001299">
    <property type="entry name" value="Ependymin"/>
</dbReference>
<feature type="chain" id="PRO_5035423248" description="Mammalian ependymin-related protein 1" evidence="4">
    <location>
        <begin position="38"/>
        <end position="214"/>
    </location>
</feature>
<dbReference type="GO" id="GO:0007160">
    <property type="term" value="P:cell-matrix adhesion"/>
    <property type="evidence" value="ECO:0007669"/>
    <property type="project" value="InterPro"/>
</dbReference>
<dbReference type="PANTHER" id="PTHR10697:SF1">
    <property type="entry name" value="MAMMALIAN EPENDYMIN-RELATED PROTEIN 1"/>
    <property type="match status" value="1"/>
</dbReference>
<dbReference type="GO" id="GO:0005509">
    <property type="term" value="F:calcium ion binding"/>
    <property type="evidence" value="ECO:0007669"/>
    <property type="project" value="InterPro"/>
</dbReference>
<evidence type="ECO:0000256" key="3">
    <source>
        <dbReference type="ARBA" id="ARBA00020678"/>
    </source>
</evidence>
<accession>A0A8J9ZTR9</accession>
<dbReference type="PANTHER" id="PTHR10697">
    <property type="entry name" value="MAMMALIAN EPENDYMIN-RELATED PROTEIN 1"/>
    <property type="match status" value="1"/>
</dbReference>
<evidence type="ECO:0000256" key="4">
    <source>
        <dbReference type="SAM" id="SignalP"/>
    </source>
</evidence>
<evidence type="ECO:0000313" key="5">
    <source>
        <dbReference type="EMBL" id="CAH1261900.1"/>
    </source>
</evidence>
<dbReference type="SMART" id="SM00026">
    <property type="entry name" value="EPEND"/>
    <property type="match status" value="1"/>
</dbReference>
<dbReference type="GO" id="GO:0005764">
    <property type="term" value="C:lysosome"/>
    <property type="evidence" value="ECO:0007669"/>
    <property type="project" value="TreeGrafter"/>
</dbReference>
<reference evidence="5" key="1">
    <citation type="submission" date="2022-01" db="EMBL/GenBank/DDBJ databases">
        <authorList>
            <person name="Braso-Vives M."/>
        </authorList>
    </citation>
    <scope>NUCLEOTIDE SEQUENCE</scope>
</reference>
<comment type="function">
    <text evidence="1">Binds anionic lipids and gangliosides at acidic pH.</text>
</comment>
<comment type="similarity">
    <text evidence="2">Belongs to the ependymin family.</text>
</comment>
<dbReference type="PRINTS" id="PR00317">
    <property type="entry name" value="EPENDYMIN"/>
</dbReference>
<dbReference type="Pfam" id="PF00811">
    <property type="entry name" value="Ependymin"/>
    <property type="match status" value="1"/>
</dbReference>
<name>A0A8J9ZTR9_BRALA</name>
<keyword evidence="4" id="KW-0732">Signal</keyword>
<evidence type="ECO:0000313" key="6">
    <source>
        <dbReference type="Proteomes" id="UP000838412"/>
    </source>
</evidence>
<evidence type="ECO:0000256" key="2">
    <source>
        <dbReference type="ARBA" id="ARBA00010771"/>
    </source>
</evidence>
<dbReference type="GO" id="GO:0005576">
    <property type="term" value="C:extracellular region"/>
    <property type="evidence" value="ECO:0007669"/>
    <property type="project" value="InterPro"/>
</dbReference>
<dbReference type="EMBL" id="OV696689">
    <property type="protein sequence ID" value="CAH1261900.1"/>
    <property type="molecule type" value="Genomic_DNA"/>
</dbReference>
<dbReference type="OrthoDB" id="6084362at2759"/>
<gene>
    <name evidence="5" type="primary">EPDR1</name>
    <name evidence="5" type="ORF">BLAG_LOCUS17190</name>
</gene>
<evidence type="ECO:0000256" key="1">
    <source>
        <dbReference type="ARBA" id="ARBA00002024"/>
    </source>
</evidence>
<keyword evidence="6" id="KW-1185">Reference proteome</keyword>
<sequence>MRRVHGQRVYNLCDSHCRPAHTMKSLLILVCVAVAYSQVLEPCSPPPLWEARISRLNAARGFSERARLSYDATNRRVRGVAEVNIHEDKEYFDVLRLYNTEPGTEYRLNMKTKECEKRELTDVWRPFGVPPNSTFLGEDYIGTGGLPGAGVLVSLWSNEFEDGDKYFGIFTVEACLPFQEEHYSNRTGLESTTFFDVTGGISDPNVFIPPRECM</sequence>
<dbReference type="Proteomes" id="UP000838412">
    <property type="component" value="Chromosome 4"/>
</dbReference>
<organism evidence="5 6">
    <name type="scientific">Branchiostoma lanceolatum</name>
    <name type="common">Common lancelet</name>
    <name type="synonym">Amphioxus lanceolatum</name>
    <dbReference type="NCBI Taxonomy" id="7740"/>
    <lineage>
        <taxon>Eukaryota</taxon>
        <taxon>Metazoa</taxon>
        <taxon>Chordata</taxon>
        <taxon>Cephalochordata</taxon>
        <taxon>Leptocardii</taxon>
        <taxon>Amphioxiformes</taxon>
        <taxon>Branchiostomatidae</taxon>
        <taxon>Branchiostoma</taxon>
    </lineage>
</organism>
<feature type="signal peptide" evidence="4">
    <location>
        <begin position="1"/>
        <end position="37"/>
    </location>
</feature>
<dbReference type="AlphaFoldDB" id="A0A8J9ZTR9"/>